<gene>
    <name evidence="2" type="ORF">T265_05164</name>
</gene>
<dbReference type="GeneID" id="20319346"/>
<organism evidence="2 3">
    <name type="scientific">Opisthorchis viverrini</name>
    <name type="common">Southeast Asian liver fluke</name>
    <dbReference type="NCBI Taxonomy" id="6198"/>
    <lineage>
        <taxon>Eukaryota</taxon>
        <taxon>Metazoa</taxon>
        <taxon>Spiralia</taxon>
        <taxon>Lophotrochozoa</taxon>
        <taxon>Platyhelminthes</taxon>
        <taxon>Trematoda</taxon>
        <taxon>Digenea</taxon>
        <taxon>Opisthorchiida</taxon>
        <taxon>Opisthorchiata</taxon>
        <taxon>Opisthorchiidae</taxon>
        <taxon>Opisthorchis</taxon>
    </lineage>
</organism>
<name>A0A074ZKM6_OPIVI</name>
<accession>A0A074ZKM6</accession>
<dbReference type="EMBL" id="KL596712">
    <property type="protein sequence ID" value="KER27883.1"/>
    <property type="molecule type" value="Genomic_DNA"/>
</dbReference>
<reference evidence="2 3" key="1">
    <citation type="submission" date="2013-11" db="EMBL/GenBank/DDBJ databases">
        <title>Opisthorchis viverrini - life in the bile duct.</title>
        <authorList>
            <person name="Young N.D."/>
            <person name="Nagarajan N."/>
            <person name="Lin S.J."/>
            <person name="Korhonen P.K."/>
            <person name="Jex A.R."/>
            <person name="Hall R.S."/>
            <person name="Safavi-Hemami H."/>
            <person name="Kaewkong W."/>
            <person name="Bertrand D."/>
            <person name="Gao S."/>
            <person name="Seet Q."/>
            <person name="Wongkham S."/>
            <person name="Teh B.T."/>
            <person name="Wongkham C."/>
            <person name="Intapan P.M."/>
            <person name="Maleewong W."/>
            <person name="Yang X."/>
            <person name="Hu M."/>
            <person name="Wang Z."/>
            <person name="Hofmann A."/>
            <person name="Sternberg P.W."/>
            <person name="Tan P."/>
            <person name="Wang J."/>
            <person name="Gasser R.B."/>
        </authorList>
    </citation>
    <scope>NUCLEOTIDE SEQUENCE [LARGE SCALE GENOMIC DNA]</scope>
</reference>
<dbReference type="AlphaFoldDB" id="A0A074ZKM6"/>
<dbReference type="Proteomes" id="UP000054324">
    <property type="component" value="Unassembled WGS sequence"/>
</dbReference>
<proteinExistence type="predicted"/>
<protein>
    <submittedName>
        <fullName evidence="2">Uncharacterized protein</fullName>
    </submittedName>
</protein>
<evidence type="ECO:0000313" key="3">
    <source>
        <dbReference type="Proteomes" id="UP000054324"/>
    </source>
</evidence>
<keyword evidence="3" id="KW-1185">Reference proteome</keyword>
<sequence>MGNFRLPSLIGHDKQEYDTPPDDSKIQLVAETTVAISYATFTSPTKITPNLEGIAGGFKADTTEMMEGLNVESLIQRVTAANFVTELPRGQEFYSSYQTFS</sequence>
<feature type="region of interest" description="Disordered" evidence="1">
    <location>
        <begin position="1"/>
        <end position="22"/>
    </location>
</feature>
<feature type="compositionally biased region" description="Basic and acidic residues" evidence="1">
    <location>
        <begin position="11"/>
        <end position="22"/>
    </location>
</feature>
<evidence type="ECO:0000256" key="1">
    <source>
        <dbReference type="SAM" id="MobiDB-lite"/>
    </source>
</evidence>
<dbReference type="CTD" id="20319346"/>
<dbReference type="RefSeq" id="XP_009168360.1">
    <property type="nucleotide sequence ID" value="XM_009170096.1"/>
</dbReference>
<evidence type="ECO:0000313" key="2">
    <source>
        <dbReference type="EMBL" id="KER27883.1"/>
    </source>
</evidence>
<dbReference type="KEGG" id="ovi:T265_05164"/>